<reference evidence="1" key="1">
    <citation type="journal article" date="2022" name="Int. J. Mol. Sci.">
        <title>Draft Genome of Tanacetum Coccineum: Genomic Comparison of Closely Related Tanacetum-Family Plants.</title>
        <authorList>
            <person name="Yamashiro T."/>
            <person name="Shiraishi A."/>
            <person name="Nakayama K."/>
            <person name="Satake H."/>
        </authorList>
    </citation>
    <scope>NUCLEOTIDE SEQUENCE</scope>
</reference>
<sequence length="384" mass="44552">MESLSEISEYLNYLEEELRDDGDSSLTMLSKLEKTEEELELFEALPHKSLWQGAWDAELNLTYPDNYITDDMLSKLGFVRLDYMEYGKRVVRKVRVEIHGYNFLMDFMVIDYASNGEPSVVFGRNFLLETKCRIDFALGELRIDVTMLKEERDVEELLIFVVERESEESVNEEKLDEVLMGRARLEEKDFGEETKAMGVVKNVRVQIGYQAYLMDFLILDILIDKELSFLLGRPFLRTCEAIIDLGTSSLTIDDGVMRHTLGRDEDGNPKYGPLAPSYLNIEDDMERALAIEAHFNPFKNILVFKKMIDFLGSLPVQLKNRDWGSEGYSEYKKIDGDNAWHVKFEVTTPGGMKYTRKFKTKDIERKLSGKFTSEDILKFDHFLD</sequence>
<keyword evidence="2" id="KW-1185">Reference proteome</keyword>
<dbReference type="PANTHER" id="PTHR33067:SF9">
    <property type="entry name" value="RNA-DIRECTED DNA POLYMERASE"/>
    <property type="match status" value="1"/>
</dbReference>
<dbReference type="PANTHER" id="PTHR33067">
    <property type="entry name" value="RNA-DIRECTED DNA POLYMERASE-RELATED"/>
    <property type="match status" value="1"/>
</dbReference>
<proteinExistence type="predicted"/>
<evidence type="ECO:0000313" key="1">
    <source>
        <dbReference type="EMBL" id="GJS55931.1"/>
    </source>
</evidence>
<accession>A0ABQ4WSQ7</accession>
<name>A0ABQ4WSQ7_9ASTR</name>
<comment type="caution">
    <text evidence="1">The sequence shown here is derived from an EMBL/GenBank/DDBJ whole genome shotgun (WGS) entry which is preliminary data.</text>
</comment>
<reference evidence="1" key="2">
    <citation type="submission" date="2022-01" db="EMBL/GenBank/DDBJ databases">
        <authorList>
            <person name="Yamashiro T."/>
            <person name="Shiraishi A."/>
            <person name="Satake H."/>
            <person name="Nakayama K."/>
        </authorList>
    </citation>
    <scope>NUCLEOTIDE SEQUENCE</scope>
</reference>
<protein>
    <submittedName>
        <fullName evidence="1">Ribonuclease H-like domain-containing protein</fullName>
    </submittedName>
</protein>
<dbReference type="InterPro" id="IPR021109">
    <property type="entry name" value="Peptidase_aspartic_dom_sf"/>
</dbReference>
<gene>
    <name evidence="1" type="ORF">Tco_0629293</name>
</gene>
<dbReference type="Proteomes" id="UP001151760">
    <property type="component" value="Unassembled WGS sequence"/>
</dbReference>
<evidence type="ECO:0000313" key="2">
    <source>
        <dbReference type="Proteomes" id="UP001151760"/>
    </source>
</evidence>
<organism evidence="1 2">
    <name type="scientific">Tanacetum coccineum</name>
    <dbReference type="NCBI Taxonomy" id="301880"/>
    <lineage>
        <taxon>Eukaryota</taxon>
        <taxon>Viridiplantae</taxon>
        <taxon>Streptophyta</taxon>
        <taxon>Embryophyta</taxon>
        <taxon>Tracheophyta</taxon>
        <taxon>Spermatophyta</taxon>
        <taxon>Magnoliopsida</taxon>
        <taxon>eudicotyledons</taxon>
        <taxon>Gunneridae</taxon>
        <taxon>Pentapetalae</taxon>
        <taxon>asterids</taxon>
        <taxon>campanulids</taxon>
        <taxon>Asterales</taxon>
        <taxon>Asteraceae</taxon>
        <taxon>Asteroideae</taxon>
        <taxon>Anthemideae</taxon>
        <taxon>Anthemidinae</taxon>
        <taxon>Tanacetum</taxon>
    </lineage>
</organism>
<dbReference type="Gene3D" id="2.40.70.10">
    <property type="entry name" value="Acid Proteases"/>
    <property type="match status" value="2"/>
</dbReference>
<dbReference type="EMBL" id="BQNB010008901">
    <property type="protein sequence ID" value="GJS55931.1"/>
    <property type="molecule type" value="Genomic_DNA"/>
</dbReference>